<name>A0ABP8LL96_9MICO</name>
<feature type="region of interest" description="Disordered" evidence="5">
    <location>
        <begin position="462"/>
        <end position="494"/>
    </location>
</feature>
<dbReference type="PANTHER" id="PTHR42693:SF53">
    <property type="entry name" value="ENDO-4-O-SULFATASE"/>
    <property type="match status" value="1"/>
</dbReference>
<keyword evidence="4" id="KW-0106">Calcium</keyword>
<evidence type="ECO:0000256" key="2">
    <source>
        <dbReference type="ARBA" id="ARBA00022723"/>
    </source>
</evidence>
<dbReference type="Gene3D" id="3.40.720.10">
    <property type="entry name" value="Alkaline Phosphatase, subunit A"/>
    <property type="match status" value="1"/>
</dbReference>
<dbReference type="SUPFAM" id="SSF53649">
    <property type="entry name" value="Alkaline phosphatase-like"/>
    <property type="match status" value="1"/>
</dbReference>
<evidence type="ECO:0000256" key="4">
    <source>
        <dbReference type="ARBA" id="ARBA00022837"/>
    </source>
</evidence>
<reference evidence="8" key="1">
    <citation type="journal article" date="2019" name="Int. J. Syst. Evol. Microbiol.">
        <title>The Global Catalogue of Microorganisms (GCM) 10K type strain sequencing project: providing services to taxonomists for standard genome sequencing and annotation.</title>
        <authorList>
            <consortium name="The Broad Institute Genomics Platform"/>
            <consortium name="The Broad Institute Genome Sequencing Center for Infectious Disease"/>
            <person name="Wu L."/>
            <person name="Ma J."/>
        </authorList>
    </citation>
    <scope>NUCLEOTIDE SEQUENCE [LARGE SCALE GENOMIC DNA]</scope>
    <source>
        <strain evidence="8">JCM 17810</strain>
    </source>
</reference>
<evidence type="ECO:0000313" key="8">
    <source>
        <dbReference type="Proteomes" id="UP001500622"/>
    </source>
</evidence>
<organism evidence="7 8">
    <name type="scientific">Georgenia halophila</name>
    <dbReference type="NCBI Taxonomy" id="620889"/>
    <lineage>
        <taxon>Bacteria</taxon>
        <taxon>Bacillati</taxon>
        <taxon>Actinomycetota</taxon>
        <taxon>Actinomycetes</taxon>
        <taxon>Micrococcales</taxon>
        <taxon>Bogoriellaceae</taxon>
        <taxon>Georgenia</taxon>
    </lineage>
</organism>
<keyword evidence="8" id="KW-1185">Reference proteome</keyword>
<evidence type="ECO:0000256" key="1">
    <source>
        <dbReference type="ARBA" id="ARBA00008779"/>
    </source>
</evidence>
<feature type="compositionally biased region" description="Basic residues" evidence="5">
    <location>
        <begin position="483"/>
        <end position="494"/>
    </location>
</feature>
<dbReference type="InterPro" id="IPR024607">
    <property type="entry name" value="Sulfatase_CS"/>
</dbReference>
<evidence type="ECO:0000259" key="6">
    <source>
        <dbReference type="Pfam" id="PF00884"/>
    </source>
</evidence>
<keyword evidence="3" id="KW-0378">Hydrolase</keyword>
<dbReference type="CDD" id="cd16152">
    <property type="entry name" value="sulfatase_like"/>
    <property type="match status" value="1"/>
</dbReference>
<feature type="domain" description="Sulfatase N-terminal" evidence="6">
    <location>
        <begin position="9"/>
        <end position="341"/>
    </location>
</feature>
<dbReference type="InterPro" id="IPR000917">
    <property type="entry name" value="Sulfatase_N"/>
</dbReference>
<protein>
    <submittedName>
        <fullName evidence="7">Sulfatase</fullName>
    </submittedName>
</protein>
<dbReference type="RefSeq" id="WP_345218258.1">
    <property type="nucleotide sequence ID" value="NZ_BAABGN010000013.1"/>
</dbReference>
<comment type="similarity">
    <text evidence="1">Belongs to the sulfatase family.</text>
</comment>
<evidence type="ECO:0000313" key="7">
    <source>
        <dbReference type="EMBL" id="GAA4431894.1"/>
    </source>
</evidence>
<dbReference type="InterPro" id="IPR050738">
    <property type="entry name" value="Sulfatase"/>
</dbReference>
<gene>
    <name evidence="7" type="ORF">GCM10023169_36950</name>
</gene>
<dbReference type="PANTHER" id="PTHR42693">
    <property type="entry name" value="ARYLSULFATASE FAMILY MEMBER"/>
    <property type="match status" value="1"/>
</dbReference>
<evidence type="ECO:0000256" key="3">
    <source>
        <dbReference type="ARBA" id="ARBA00022801"/>
    </source>
</evidence>
<accession>A0ABP8LL96</accession>
<comment type="caution">
    <text evidence="7">The sequence shown here is derived from an EMBL/GenBank/DDBJ whole genome shotgun (WGS) entry which is preliminary data.</text>
</comment>
<sequence>MSGHRAERPNVIVVFTDQQRWDSTGVHGNPLDLTPTFDRVARSGTHAVQAVTPQPVCAPARAAIQTGQYPTTTGCFRNGIPLPEDCRTLADHFGGAGYATGYIGKWHLSDTEPVPRDQRGGYQSWLGANVLEFTSDAYRVVVFDDDGEPVMLPGYRSDALFDAAIRFVGDHADPAGGSVDDKQAAEGQDGEERQPFFLFCSLIEPHHQNETDSYPAPTGYEERYQGRWLPPDLATLAAAEDTTVHRHIGGYYGQIRRVDEGFGRLLDALRSMDQLDNTIIAFTSDHGCHFKTRNSEYKRSCHDGSVRVPMALSGPGFDGGRRIDRPVSTIDLPPTLLDAAGLDVPPQMQGRSMLPLLAEPDGEAAADWPQEAFIQVSESVVGRAVRTSRWKYFVTAPDADPWHAASSDRYVEAELYDLDHDPYELDNLIGLPSHREIADELCERLLERMVEAGEEKPVIDRHPAGAMAGQRRVDPHVHGSSRAPRRFGHQPRRG</sequence>
<dbReference type="Proteomes" id="UP001500622">
    <property type="component" value="Unassembled WGS sequence"/>
</dbReference>
<dbReference type="PROSITE" id="PS00149">
    <property type="entry name" value="SULFATASE_2"/>
    <property type="match status" value="1"/>
</dbReference>
<proteinExistence type="inferred from homology"/>
<dbReference type="EMBL" id="BAABGN010000013">
    <property type="protein sequence ID" value="GAA4431894.1"/>
    <property type="molecule type" value="Genomic_DNA"/>
</dbReference>
<dbReference type="InterPro" id="IPR017850">
    <property type="entry name" value="Alkaline_phosphatase_core_sf"/>
</dbReference>
<dbReference type="Pfam" id="PF00884">
    <property type="entry name" value="Sulfatase"/>
    <property type="match status" value="1"/>
</dbReference>
<evidence type="ECO:0000256" key="5">
    <source>
        <dbReference type="SAM" id="MobiDB-lite"/>
    </source>
</evidence>
<keyword evidence="2" id="KW-0479">Metal-binding</keyword>